<evidence type="ECO:0000313" key="2">
    <source>
        <dbReference type="Proteomes" id="UP000807306"/>
    </source>
</evidence>
<comment type="caution">
    <text evidence="1">The sequence shown here is derived from an EMBL/GenBank/DDBJ whole genome shotgun (WGS) entry which is preliminary data.</text>
</comment>
<dbReference type="EMBL" id="MU157881">
    <property type="protein sequence ID" value="KAF9525623.1"/>
    <property type="molecule type" value="Genomic_DNA"/>
</dbReference>
<keyword evidence="2" id="KW-1185">Reference proteome</keyword>
<sequence>MKTYPLESLRQNALIKILTSTEILPARLGPRTNDSYINDGPIFHFCKPSPSYLQEVELEVIGNTSDPYLRSARYYLEYCRKYLTNRQAEYHHLNFPVILLCQMGPLFMISVGVLPNMPIVESIATISLHTNSTNENGMKAGACVLGALRIAVQGISRAYENGHPANSNNSNSVSGDTQAAIKFTYTFQLESKRVFFACTKDTQKSIYVKFTMRYSTAAHNALTCYAPPVLAVMRYYQWLMVVMGDVPDRYMTMADWIVSPAMPLSIFKTRYIYSQERSLCWICSR</sequence>
<protein>
    <submittedName>
        <fullName evidence="1">Uncharacterized protein</fullName>
    </submittedName>
</protein>
<organism evidence="1 2">
    <name type="scientific">Crepidotus variabilis</name>
    <dbReference type="NCBI Taxonomy" id="179855"/>
    <lineage>
        <taxon>Eukaryota</taxon>
        <taxon>Fungi</taxon>
        <taxon>Dikarya</taxon>
        <taxon>Basidiomycota</taxon>
        <taxon>Agaricomycotina</taxon>
        <taxon>Agaricomycetes</taxon>
        <taxon>Agaricomycetidae</taxon>
        <taxon>Agaricales</taxon>
        <taxon>Agaricineae</taxon>
        <taxon>Crepidotaceae</taxon>
        <taxon>Crepidotus</taxon>
    </lineage>
</organism>
<reference evidence="1" key="1">
    <citation type="submission" date="2020-11" db="EMBL/GenBank/DDBJ databases">
        <authorList>
            <consortium name="DOE Joint Genome Institute"/>
            <person name="Ahrendt S."/>
            <person name="Riley R."/>
            <person name="Andreopoulos W."/>
            <person name="Labutti K."/>
            <person name="Pangilinan J."/>
            <person name="Ruiz-Duenas F.J."/>
            <person name="Barrasa J.M."/>
            <person name="Sanchez-Garcia M."/>
            <person name="Camarero S."/>
            <person name="Miyauchi S."/>
            <person name="Serrano A."/>
            <person name="Linde D."/>
            <person name="Babiker R."/>
            <person name="Drula E."/>
            <person name="Ayuso-Fernandez I."/>
            <person name="Pacheco R."/>
            <person name="Padilla G."/>
            <person name="Ferreira P."/>
            <person name="Barriuso J."/>
            <person name="Kellner H."/>
            <person name="Castanera R."/>
            <person name="Alfaro M."/>
            <person name="Ramirez L."/>
            <person name="Pisabarro A.G."/>
            <person name="Kuo A."/>
            <person name="Tritt A."/>
            <person name="Lipzen A."/>
            <person name="He G."/>
            <person name="Yan M."/>
            <person name="Ng V."/>
            <person name="Cullen D."/>
            <person name="Martin F."/>
            <person name="Rosso M.-N."/>
            <person name="Henrissat B."/>
            <person name="Hibbett D."/>
            <person name="Martinez A.T."/>
            <person name="Grigoriev I.V."/>
        </authorList>
    </citation>
    <scope>NUCLEOTIDE SEQUENCE</scope>
    <source>
        <strain evidence="1">CBS 506.95</strain>
    </source>
</reference>
<proteinExistence type="predicted"/>
<dbReference type="Proteomes" id="UP000807306">
    <property type="component" value="Unassembled WGS sequence"/>
</dbReference>
<name>A0A9P6EA81_9AGAR</name>
<evidence type="ECO:0000313" key="1">
    <source>
        <dbReference type="EMBL" id="KAF9525623.1"/>
    </source>
</evidence>
<dbReference type="OrthoDB" id="3261131at2759"/>
<gene>
    <name evidence="1" type="ORF">CPB83DRAFT_771625</name>
</gene>
<accession>A0A9P6EA81</accession>
<dbReference type="AlphaFoldDB" id="A0A9P6EA81"/>